<reference evidence="1 2" key="1">
    <citation type="submission" date="2019-12" db="EMBL/GenBank/DDBJ databases">
        <title>Paenibacillus sp. nov. sp. isolated from soil.</title>
        <authorList>
            <person name="Kim J."/>
            <person name="Jeong S.E."/>
            <person name="Jung H.S."/>
            <person name="Jeon C.O."/>
        </authorList>
    </citation>
    <scope>NUCLEOTIDE SEQUENCE [LARGE SCALE GENOMIC DNA]</scope>
    <source>
        <strain evidence="1 2">5J-6</strain>
    </source>
</reference>
<evidence type="ECO:0000313" key="1">
    <source>
        <dbReference type="EMBL" id="MZQ86135.1"/>
    </source>
</evidence>
<name>A0A6L8V797_9BACL</name>
<protein>
    <submittedName>
        <fullName evidence="1">DNA-binding response regulator</fullName>
    </submittedName>
</protein>
<proteinExistence type="predicted"/>
<dbReference type="Gene3D" id="3.40.960.10">
    <property type="entry name" value="VSR Endonuclease"/>
    <property type="match status" value="1"/>
</dbReference>
<accession>A0A6L8V797</accession>
<dbReference type="AlphaFoldDB" id="A0A6L8V797"/>
<dbReference type="GO" id="GO:0003677">
    <property type="term" value="F:DNA binding"/>
    <property type="evidence" value="ECO:0007669"/>
    <property type="project" value="UniProtKB-KW"/>
</dbReference>
<gene>
    <name evidence="1" type="ORF">GQF01_28955</name>
</gene>
<keyword evidence="1" id="KW-0238">DNA-binding</keyword>
<dbReference type="Proteomes" id="UP000481087">
    <property type="component" value="Unassembled WGS sequence"/>
</dbReference>
<dbReference type="RefSeq" id="WP_161410448.1">
    <property type="nucleotide sequence ID" value="NZ_WTUZ01000038.1"/>
</dbReference>
<keyword evidence="2" id="KW-1185">Reference proteome</keyword>
<organism evidence="1 2">
    <name type="scientific">Paenibacillus silvestris</name>
    <dbReference type="NCBI Taxonomy" id="2606219"/>
    <lineage>
        <taxon>Bacteria</taxon>
        <taxon>Bacillati</taxon>
        <taxon>Bacillota</taxon>
        <taxon>Bacilli</taxon>
        <taxon>Bacillales</taxon>
        <taxon>Paenibacillaceae</taxon>
        <taxon>Paenibacillus</taxon>
    </lineage>
</organism>
<comment type="caution">
    <text evidence="1">The sequence shown here is derived from an EMBL/GenBank/DDBJ whole genome shotgun (WGS) entry which is preliminary data.</text>
</comment>
<dbReference type="EMBL" id="WTUZ01000038">
    <property type="protein sequence ID" value="MZQ86135.1"/>
    <property type="molecule type" value="Genomic_DNA"/>
</dbReference>
<evidence type="ECO:0000313" key="2">
    <source>
        <dbReference type="Proteomes" id="UP000481087"/>
    </source>
</evidence>
<sequence>MELINNPIVSFGCEAHAAFLDPAWTAAEFREAAYFIPNILEATIIDEKYSIALENLLNKHLAKRKGESARRLKEGLGHAEEIFLRQVWWPAFGNFTDLHPEYEVKDFRDGTRFLDFAFLRHSLKLTIEIDGYGPHASQISRAQFADQWIRQNHLIIDGWKILRFSFDDVKTRPRMCEQMLQQFMGRFLGWDASSDVKLSYVEKEVIRFALNIGRALKPDDICTLLNFGSRKSYQILKAMTDKSLLTPAGDGRKCIRGYNLHEQAYTIWEKNNC</sequence>